<dbReference type="PANTHER" id="PTHR33112:SF10">
    <property type="entry name" value="TOL"/>
    <property type="match status" value="1"/>
</dbReference>
<accession>A0AAV9N2T8</accession>
<dbReference type="RefSeq" id="XP_064702916.1">
    <property type="nucleotide sequence ID" value="XM_064850434.1"/>
</dbReference>
<dbReference type="GeneID" id="89975046"/>
<name>A0AAV9N2T8_9EURO</name>
<gene>
    <name evidence="2" type="ORF">LTR84_006877</name>
</gene>
<dbReference type="EMBL" id="JAVRRD010000026">
    <property type="protein sequence ID" value="KAK5047354.1"/>
    <property type="molecule type" value="Genomic_DNA"/>
</dbReference>
<sequence length="677" mass="76827">MLCEVCQDAFVELSQVGEDPISRTTSGESLTRVFSSPFYKATHHSLPRLKQSASTGCQLCYLLWTAAPLEIHQFLDEYLQNERPAHWLPGYLTLNRAIFDQDHKARKLMMEYKYQTIVVDNDDYVQPFKKHFRLLPCTETVLNGEVSNIASTTWSEESWKTIKGWISDCFSKHGQCTPISELHQRRLPRRLIEICEGDRIRIQTLERASNHEIEYLALSHCWGSGPKMKLIAATESVLREGVDISTLCKTFQDAISVTKKFWDEFGIRYLWIDSLCILQDSVDDWRNESAIMGDIYQNAFCTLAATAAEDGSRGLFSNRDPKRVVPCVITVVPMNNPKNFLRCMDTDDWVKNVNLAPLNSRSWVLQERLLSPRVLHFAEDQLYWECSGQEASEAFSGGLPDEPGEQFKQLLPFSGTINLENPEYKSRGPYVVWDQVMKAYSAGNLSRQSDRLVALSGIARKLQRHVIPHDTYLAGLWKADILFQLLWDVEERGQRPHKWEGYIAPTWSWASRAATVPCEKETWALAAPVVEVTSTVVTSVDNDRMGQINGGYIRLSGSMQRGNLSRVHQPGSSIPGIALKLGEKTIYSAICRLDDGISGTTLLPHVIYCLPVLRGTRNRVPRYKGLILVPTGRETEFRRYGTFTADSPREDFSTSCQPFIFETGKLNASDQYNIVIV</sequence>
<proteinExistence type="predicted"/>
<reference evidence="2 3" key="1">
    <citation type="submission" date="2023-08" db="EMBL/GenBank/DDBJ databases">
        <title>Black Yeasts Isolated from many extreme environments.</title>
        <authorList>
            <person name="Coleine C."/>
            <person name="Stajich J.E."/>
            <person name="Selbmann L."/>
        </authorList>
    </citation>
    <scope>NUCLEOTIDE SEQUENCE [LARGE SCALE GENOMIC DNA]</scope>
    <source>
        <strain evidence="2 3">CCFEE 5792</strain>
    </source>
</reference>
<comment type="caution">
    <text evidence="2">The sequence shown here is derived from an EMBL/GenBank/DDBJ whole genome shotgun (WGS) entry which is preliminary data.</text>
</comment>
<organism evidence="2 3">
    <name type="scientific">Exophiala bonariae</name>
    <dbReference type="NCBI Taxonomy" id="1690606"/>
    <lineage>
        <taxon>Eukaryota</taxon>
        <taxon>Fungi</taxon>
        <taxon>Dikarya</taxon>
        <taxon>Ascomycota</taxon>
        <taxon>Pezizomycotina</taxon>
        <taxon>Eurotiomycetes</taxon>
        <taxon>Chaetothyriomycetidae</taxon>
        <taxon>Chaetothyriales</taxon>
        <taxon>Herpotrichiellaceae</taxon>
        <taxon>Exophiala</taxon>
    </lineage>
</organism>
<dbReference type="InterPro" id="IPR010730">
    <property type="entry name" value="HET"/>
</dbReference>
<protein>
    <recommendedName>
        <fullName evidence="1">Heterokaryon incompatibility domain-containing protein</fullName>
    </recommendedName>
</protein>
<evidence type="ECO:0000313" key="3">
    <source>
        <dbReference type="Proteomes" id="UP001358417"/>
    </source>
</evidence>
<evidence type="ECO:0000313" key="2">
    <source>
        <dbReference type="EMBL" id="KAK5047354.1"/>
    </source>
</evidence>
<feature type="domain" description="Heterokaryon incompatibility" evidence="1">
    <location>
        <begin position="215"/>
        <end position="367"/>
    </location>
</feature>
<dbReference type="Pfam" id="PF06985">
    <property type="entry name" value="HET"/>
    <property type="match status" value="1"/>
</dbReference>
<dbReference type="PANTHER" id="PTHR33112">
    <property type="entry name" value="DOMAIN PROTEIN, PUTATIVE-RELATED"/>
    <property type="match status" value="1"/>
</dbReference>
<dbReference type="AlphaFoldDB" id="A0AAV9N2T8"/>
<evidence type="ECO:0000259" key="1">
    <source>
        <dbReference type="Pfam" id="PF06985"/>
    </source>
</evidence>
<keyword evidence="3" id="KW-1185">Reference proteome</keyword>
<dbReference type="Proteomes" id="UP001358417">
    <property type="component" value="Unassembled WGS sequence"/>
</dbReference>